<feature type="domain" description="Fork-head" evidence="12">
    <location>
        <begin position="57"/>
        <end position="131"/>
    </location>
</feature>
<gene>
    <name evidence="13" type="ORF">AGOR_G00133420</name>
</gene>
<evidence type="ECO:0000256" key="11">
    <source>
        <dbReference type="SAM" id="MobiDB-lite"/>
    </source>
</evidence>
<reference evidence="13" key="1">
    <citation type="submission" date="2021-01" db="EMBL/GenBank/DDBJ databases">
        <authorList>
            <person name="Zahm M."/>
            <person name="Roques C."/>
            <person name="Cabau C."/>
            <person name="Klopp C."/>
            <person name="Donnadieu C."/>
            <person name="Jouanno E."/>
            <person name="Lampietro C."/>
            <person name="Louis A."/>
            <person name="Herpin A."/>
            <person name="Echchiki A."/>
            <person name="Berthelot C."/>
            <person name="Parey E."/>
            <person name="Roest-Crollius H."/>
            <person name="Braasch I."/>
            <person name="Postlethwait J."/>
            <person name="Bobe J."/>
            <person name="Montfort J."/>
            <person name="Bouchez O."/>
            <person name="Begum T."/>
            <person name="Mejri S."/>
            <person name="Adams A."/>
            <person name="Chen W.-J."/>
            <person name="Guiguen Y."/>
        </authorList>
    </citation>
    <scope>NUCLEOTIDE SEQUENCE</scope>
    <source>
        <tissue evidence="13">Blood</tissue>
    </source>
</reference>
<evidence type="ECO:0000313" key="14">
    <source>
        <dbReference type="Proteomes" id="UP000829720"/>
    </source>
</evidence>
<dbReference type="Pfam" id="PF00250">
    <property type="entry name" value="Forkhead"/>
    <property type="match status" value="1"/>
</dbReference>
<dbReference type="PANTHER" id="PTHR45796:SF7">
    <property type="entry name" value="FORKHEAD BOX PROTEIN P4"/>
    <property type="match status" value="1"/>
</dbReference>
<dbReference type="InterPro" id="IPR036390">
    <property type="entry name" value="WH_DNA-bd_sf"/>
</dbReference>
<sequence length="277" mass="30570">MSAATPVTPLRQGPSVISSAALHGAGPIRRRNTEKLCTPIASELAQNCEFYKNADVRPPFTYASLIRHAILESPDKQLTLNEIYNWFTRMFAYFRRNTATWKNAVRHNLSLHKCFVRVENVKGAVWTVDEAEFQKRRPPKMAGKPHTGEKCDLWIRLRTTQCQLPGGPGGEQPAPSAQPRPVEDLALPSLSILHVGHDDVSSTVEQLHSNGSSSSTSPSHQPGWQGSVKEEPAEVTEVTRPASLPATITQNLLLPGDGQELEEEEVEEEEPLAVEAE</sequence>
<feature type="compositionally biased region" description="Low complexity" evidence="11">
    <location>
        <begin position="209"/>
        <end position="219"/>
    </location>
</feature>
<evidence type="ECO:0000256" key="9">
    <source>
        <dbReference type="ARBA" id="ARBA00023242"/>
    </source>
</evidence>
<evidence type="ECO:0000256" key="6">
    <source>
        <dbReference type="ARBA" id="ARBA00023015"/>
    </source>
</evidence>
<dbReference type="InterPro" id="IPR030456">
    <property type="entry name" value="TF_fork_head_CS_2"/>
</dbReference>
<evidence type="ECO:0000256" key="7">
    <source>
        <dbReference type="ARBA" id="ARBA00023125"/>
    </source>
</evidence>
<dbReference type="GO" id="GO:0001227">
    <property type="term" value="F:DNA-binding transcription repressor activity, RNA polymerase II-specific"/>
    <property type="evidence" value="ECO:0007669"/>
    <property type="project" value="TreeGrafter"/>
</dbReference>
<evidence type="ECO:0000256" key="4">
    <source>
        <dbReference type="ARBA" id="ARBA00022771"/>
    </source>
</evidence>
<evidence type="ECO:0000256" key="2">
    <source>
        <dbReference type="ARBA" id="ARBA00022491"/>
    </source>
</evidence>
<dbReference type="InterPro" id="IPR036388">
    <property type="entry name" value="WH-like_DNA-bd_sf"/>
</dbReference>
<keyword evidence="3" id="KW-0479">Metal-binding</keyword>
<evidence type="ECO:0000256" key="5">
    <source>
        <dbReference type="ARBA" id="ARBA00022833"/>
    </source>
</evidence>
<protein>
    <recommendedName>
        <fullName evidence="12">Fork-head domain-containing protein</fullName>
    </recommendedName>
</protein>
<comment type="subcellular location">
    <subcellularLocation>
        <location evidence="1 10">Nucleus</location>
    </subcellularLocation>
</comment>
<feature type="region of interest" description="Disordered" evidence="11">
    <location>
        <begin position="162"/>
        <end position="181"/>
    </location>
</feature>
<feature type="compositionally biased region" description="Acidic residues" evidence="11">
    <location>
        <begin position="259"/>
        <end position="277"/>
    </location>
</feature>
<keyword evidence="9 10" id="KW-0539">Nucleus</keyword>
<keyword evidence="5" id="KW-0862">Zinc</keyword>
<evidence type="ECO:0000256" key="1">
    <source>
        <dbReference type="ARBA" id="ARBA00004123"/>
    </source>
</evidence>
<feature type="DNA-binding region" description="Fork-head" evidence="10">
    <location>
        <begin position="57"/>
        <end position="131"/>
    </location>
</feature>
<dbReference type="FunFam" id="1.10.10.10:FF:000010">
    <property type="entry name" value="Forkhead box P2 isoform B"/>
    <property type="match status" value="1"/>
</dbReference>
<dbReference type="GO" id="GO:0008270">
    <property type="term" value="F:zinc ion binding"/>
    <property type="evidence" value="ECO:0007669"/>
    <property type="project" value="UniProtKB-KW"/>
</dbReference>
<keyword evidence="6" id="KW-0805">Transcription regulation</keyword>
<organism evidence="13 14">
    <name type="scientific">Albula goreensis</name>
    <dbReference type="NCBI Taxonomy" id="1534307"/>
    <lineage>
        <taxon>Eukaryota</taxon>
        <taxon>Metazoa</taxon>
        <taxon>Chordata</taxon>
        <taxon>Craniata</taxon>
        <taxon>Vertebrata</taxon>
        <taxon>Euteleostomi</taxon>
        <taxon>Actinopterygii</taxon>
        <taxon>Neopterygii</taxon>
        <taxon>Teleostei</taxon>
        <taxon>Albuliformes</taxon>
        <taxon>Albulidae</taxon>
        <taxon>Albula</taxon>
    </lineage>
</organism>
<evidence type="ECO:0000256" key="3">
    <source>
        <dbReference type="ARBA" id="ARBA00022723"/>
    </source>
</evidence>
<evidence type="ECO:0000256" key="8">
    <source>
        <dbReference type="ARBA" id="ARBA00023163"/>
    </source>
</evidence>
<dbReference type="InterPro" id="IPR001766">
    <property type="entry name" value="Fork_head_dom"/>
</dbReference>
<dbReference type="AlphaFoldDB" id="A0A8T3D4B9"/>
<dbReference type="Gene3D" id="1.10.10.10">
    <property type="entry name" value="Winged helix-like DNA-binding domain superfamily/Winged helix DNA-binding domain"/>
    <property type="match status" value="1"/>
</dbReference>
<keyword evidence="8" id="KW-0804">Transcription</keyword>
<dbReference type="EMBL" id="JAERUA010000012">
    <property type="protein sequence ID" value="KAI1892443.1"/>
    <property type="molecule type" value="Genomic_DNA"/>
</dbReference>
<keyword evidence="14" id="KW-1185">Reference proteome</keyword>
<dbReference type="SUPFAM" id="SSF46785">
    <property type="entry name" value="Winged helix' DNA-binding domain"/>
    <property type="match status" value="1"/>
</dbReference>
<proteinExistence type="predicted"/>
<dbReference type="SMART" id="SM00339">
    <property type="entry name" value="FH"/>
    <property type="match status" value="1"/>
</dbReference>
<dbReference type="GO" id="GO:0005634">
    <property type="term" value="C:nucleus"/>
    <property type="evidence" value="ECO:0007669"/>
    <property type="project" value="UniProtKB-SubCell"/>
</dbReference>
<dbReference type="PRINTS" id="PR00053">
    <property type="entry name" value="FORKHEAD"/>
</dbReference>
<dbReference type="InterPro" id="IPR047412">
    <property type="entry name" value="FH_FOXP1_P2"/>
</dbReference>
<evidence type="ECO:0000259" key="12">
    <source>
        <dbReference type="PROSITE" id="PS50039"/>
    </source>
</evidence>
<dbReference type="Proteomes" id="UP000829720">
    <property type="component" value="Unassembled WGS sequence"/>
</dbReference>
<comment type="caution">
    <text evidence="13">The sequence shown here is derived from an EMBL/GenBank/DDBJ whole genome shotgun (WGS) entry which is preliminary data.</text>
</comment>
<evidence type="ECO:0000313" key="13">
    <source>
        <dbReference type="EMBL" id="KAI1892443.1"/>
    </source>
</evidence>
<dbReference type="PROSITE" id="PS00658">
    <property type="entry name" value="FORK_HEAD_2"/>
    <property type="match status" value="1"/>
</dbReference>
<feature type="region of interest" description="Disordered" evidence="11">
    <location>
        <begin position="200"/>
        <end position="277"/>
    </location>
</feature>
<dbReference type="CDD" id="cd20065">
    <property type="entry name" value="FH_FOXP2"/>
    <property type="match status" value="1"/>
</dbReference>
<keyword evidence="4" id="KW-0863">Zinc-finger</keyword>
<keyword evidence="2" id="KW-0678">Repressor</keyword>
<dbReference type="OrthoDB" id="5830876at2759"/>
<dbReference type="GO" id="GO:0000978">
    <property type="term" value="F:RNA polymerase II cis-regulatory region sequence-specific DNA binding"/>
    <property type="evidence" value="ECO:0007669"/>
    <property type="project" value="TreeGrafter"/>
</dbReference>
<dbReference type="PANTHER" id="PTHR45796">
    <property type="entry name" value="FORKHEAD BOX P, ISOFORM C"/>
    <property type="match status" value="1"/>
</dbReference>
<evidence type="ECO:0000256" key="10">
    <source>
        <dbReference type="PROSITE-ProRule" id="PRU00089"/>
    </source>
</evidence>
<dbReference type="InterPro" id="IPR050998">
    <property type="entry name" value="FOXP"/>
</dbReference>
<dbReference type="PROSITE" id="PS50039">
    <property type="entry name" value="FORK_HEAD_3"/>
    <property type="match status" value="1"/>
</dbReference>
<name>A0A8T3D4B9_9TELE</name>
<keyword evidence="7 10" id="KW-0238">DNA-binding</keyword>
<accession>A0A8T3D4B9</accession>